<evidence type="ECO:0000256" key="3">
    <source>
        <dbReference type="ARBA" id="ARBA00022837"/>
    </source>
</evidence>
<evidence type="ECO:0000256" key="5">
    <source>
        <dbReference type="ARBA" id="ARBA00023175"/>
    </source>
</evidence>
<dbReference type="EMBL" id="CAJOAZ010004891">
    <property type="protein sequence ID" value="CAF4079336.1"/>
    <property type="molecule type" value="Genomic_DNA"/>
</dbReference>
<feature type="domain" description="EF-hand" evidence="7">
    <location>
        <begin position="98"/>
        <end position="133"/>
    </location>
</feature>
<dbReference type="InterPro" id="IPR011992">
    <property type="entry name" value="EF-hand-dom_pair"/>
</dbReference>
<keyword evidence="17" id="KW-1185">Reference proteome</keyword>
<evidence type="ECO:0000313" key="10">
    <source>
        <dbReference type="EMBL" id="CAF0828602.1"/>
    </source>
</evidence>
<comment type="caution">
    <text evidence="9">The sequence shown here is derived from an EMBL/GenBank/DDBJ whole genome shotgun (WGS) entry which is preliminary data.</text>
</comment>
<dbReference type="Pfam" id="PF13499">
    <property type="entry name" value="EF-hand_7"/>
    <property type="match status" value="1"/>
</dbReference>
<keyword evidence="1" id="KW-0479">Metal-binding</keyword>
<dbReference type="Pfam" id="PF13405">
    <property type="entry name" value="EF-hand_6"/>
    <property type="match status" value="1"/>
</dbReference>
<evidence type="ECO:0000313" key="11">
    <source>
        <dbReference type="EMBL" id="CAF0877353.1"/>
    </source>
</evidence>
<evidence type="ECO:0000313" key="15">
    <source>
        <dbReference type="EMBL" id="CAF3631904.1"/>
    </source>
</evidence>
<sequence>MAARLKAKLPAKKRQTRATSNIFAMFDQSQIQEFKEAFNIIDHDRDGFISSDDLRDMFASLGKDVPNAELEAMIREAPGDINFTMFLTLFGEKLTGSDPEDVIRNAFLALDEERTGKISEDRLRDLLMTMGDRYTDEEVDELFKDAPIKNGLFDYQEFVKILKYGRKDQD</sequence>
<dbReference type="EMBL" id="CAJNOM010000010">
    <property type="protein sequence ID" value="CAF0778800.1"/>
    <property type="molecule type" value="Genomic_DNA"/>
</dbReference>
<keyword evidence="3" id="KW-0106">Calcium</keyword>
<accession>A0A813RBW4</accession>
<name>A0A813RBW4_9BILA</name>
<evidence type="ECO:0000313" key="17">
    <source>
        <dbReference type="Proteomes" id="UP000663832"/>
    </source>
</evidence>
<feature type="domain" description="EF-hand" evidence="7">
    <location>
        <begin position="29"/>
        <end position="64"/>
    </location>
</feature>
<evidence type="ECO:0000313" key="8">
    <source>
        <dbReference type="EMBL" id="CAF0741007.1"/>
    </source>
</evidence>
<dbReference type="Proteomes" id="UP000663832">
    <property type="component" value="Unassembled WGS sequence"/>
</dbReference>
<dbReference type="CDD" id="cd00051">
    <property type="entry name" value="EFh"/>
    <property type="match status" value="1"/>
</dbReference>
<evidence type="ECO:0000313" key="12">
    <source>
        <dbReference type="EMBL" id="CAF0957646.1"/>
    </source>
</evidence>
<evidence type="ECO:0000256" key="6">
    <source>
        <dbReference type="ARBA" id="ARBA00023179"/>
    </source>
</evidence>
<dbReference type="EMBL" id="CAJNON010000003">
    <property type="protein sequence ID" value="CAF0741007.1"/>
    <property type="molecule type" value="Genomic_DNA"/>
</dbReference>
<dbReference type="InterPro" id="IPR002048">
    <property type="entry name" value="EF_hand_dom"/>
</dbReference>
<dbReference type="SUPFAM" id="SSF47473">
    <property type="entry name" value="EF-hand"/>
    <property type="match status" value="1"/>
</dbReference>
<evidence type="ECO:0000313" key="9">
    <source>
        <dbReference type="EMBL" id="CAF0778800.1"/>
    </source>
</evidence>
<evidence type="ECO:0000256" key="2">
    <source>
        <dbReference type="ARBA" id="ARBA00022737"/>
    </source>
</evidence>
<dbReference type="GO" id="GO:0005509">
    <property type="term" value="F:calcium ion binding"/>
    <property type="evidence" value="ECO:0007669"/>
    <property type="project" value="InterPro"/>
</dbReference>
<dbReference type="Proteomes" id="UP000663877">
    <property type="component" value="Unassembled WGS sequence"/>
</dbReference>
<dbReference type="PROSITE" id="PS50222">
    <property type="entry name" value="EF_HAND_2"/>
    <property type="match status" value="2"/>
</dbReference>
<reference evidence="9" key="1">
    <citation type="submission" date="2021-02" db="EMBL/GenBank/DDBJ databases">
        <authorList>
            <person name="Nowell W R."/>
        </authorList>
    </citation>
    <scope>NUCLEOTIDE SEQUENCE</scope>
</reference>
<dbReference type="PANTHER" id="PTHR23049">
    <property type="entry name" value="MYOSIN REGULATORY LIGHT CHAIN 2"/>
    <property type="match status" value="1"/>
</dbReference>
<keyword evidence="6" id="KW-0514">Muscle protein</keyword>
<dbReference type="EMBL" id="CAJOAY010000327">
    <property type="protein sequence ID" value="CAF3631904.1"/>
    <property type="molecule type" value="Genomic_DNA"/>
</dbReference>
<dbReference type="InterPro" id="IPR018247">
    <property type="entry name" value="EF_Hand_1_Ca_BS"/>
</dbReference>
<evidence type="ECO:0000259" key="7">
    <source>
        <dbReference type="PROSITE" id="PS50222"/>
    </source>
</evidence>
<dbReference type="EMBL" id="CAJNOI010000019">
    <property type="protein sequence ID" value="CAF0828602.1"/>
    <property type="molecule type" value="Genomic_DNA"/>
</dbReference>
<dbReference type="OrthoDB" id="429467at2759"/>
<organism evidence="9 17">
    <name type="scientific">Adineta steineri</name>
    <dbReference type="NCBI Taxonomy" id="433720"/>
    <lineage>
        <taxon>Eukaryota</taxon>
        <taxon>Metazoa</taxon>
        <taxon>Spiralia</taxon>
        <taxon>Gnathifera</taxon>
        <taxon>Rotifera</taxon>
        <taxon>Eurotatoria</taxon>
        <taxon>Bdelloidea</taxon>
        <taxon>Adinetida</taxon>
        <taxon>Adinetidae</taxon>
        <taxon>Adineta</taxon>
    </lineage>
</organism>
<proteinExistence type="predicted"/>
<evidence type="ECO:0000313" key="16">
    <source>
        <dbReference type="EMBL" id="CAF4079336.1"/>
    </source>
</evidence>
<dbReference type="Proteomes" id="UP000663891">
    <property type="component" value="Unassembled WGS sequence"/>
</dbReference>
<dbReference type="PROSITE" id="PS00018">
    <property type="entry name" value="EF_HAND_1"/>
    <property type="match status" value="1"/>
</dbReference>
<evidence type="ECO:0000256" key="4">
    <source>
        <dbReference type="ARBA" id="ARBA00023123"/>
    </source>
</evidence>
<dbReference type="GO" id="GO:0016459">
    <property type="term" value="C:myosin complex"/>
    <property type="evidence" value="ECO:0007669"/>
    <property type="project" value="UniProtKB-KW"/>
</dbReference>
<dbReference type="Proteomes" id="UP000663844">
    <property type="component" value="Unassembled WGS sequence"/>
</dbReference>
<dbReference type="Gene3D" id="1.10.238.10">
    <property type="entry name" value="EF-hand"/>
    <property type="match status" value="2"/>
</dbReference>
<dbReference type="AlphaFoldDB" id="A0A813RBW4"/>
<dbReference type="EMBL" id="CAJNOG010000110">
    <property type="protein sequence ID" value="CAF0957646.1"/>
    <property type="molecule type" value="Genomic_DNA"/>
</dbReference>
<dbReference type="Proteomes" id="UP000663845">
    <property type="component" value="Unassembled WGS sequence"/>
</dbReference>
<keyword evidence="4" id="KW-0518">Myosin</keyword>
<dbReference type="EMBL" id="CAJNOM010000701">
    <property type="protein sequence ID" value="CAF1545619.1"/>
    <property type="molecule type" value="Genomic_DNA"/>
</dbReference>
<dbReference type="Proteomes" id="UP000663881">
    <property type="component" value="Unassembled WGS sequence"/>
</dbReference>
<evidence type="ECO:0000256" key="1">
    <source>
        <dbReference type="ARBA" id="ARBA00022723"/>
    </source>
</evidence>
<evidence type="ECO:0000313" key="14">
    <source>
        <dbReference type="EMBL" id="CAF1545619.1"/>
    </source>
</evidence>
<dbReference type="EMBL" id="CAJNOM010000036">
    <property type="protein sequence ID" value="CAF0877353.1"/>
    <property type="molecule type" value="Genomic_DNA"/>
</dbReference>
<evidence type="ECO:0000313" key="13">
    <source>
        <dbReference type="EMBL" id="CAF1257146.1"/>
    </source>
</evidence>
<gene>
    <name evidence="13" type="ORF">BJG266_LOCUS29918</name>
    <name evidence="10" type="ORF">BJG266_LOCUS6661</name>
    <name evidence="12" type="ORF">JYZ213_LOCUS13656</name>
    <name evidence="15" type="ORF">OKA104_LOCUS8176</name>
    <name evidence="16" type="ORF">OXD698_LOCUS34204</name>
    <name evidence="9" type="ORF">QVE165_LOCUS3036</name>
    <name evidence="14" type="ORF">QVE165_LOCUS46656</name>
    <name evidence="11" type="ORF">QVE165_LOCUS8225</name>
    <name evidence="8" type="ORF">VCS650_LOCUS653</name>
</gene>
<keyword evidence="5" id="KW-0505">Motor protein</keyword>
<dbReference type="SMART" id="SM00054">
    <property type="entry name" value="EFh"/>
    <property type="match status" value="2"/>
</dbReference>
<dbReference type="FunFam" id="1.10.238.10:FF:000007">
    <property type="entry name" value="Putative myosin regulatory light chain sqh"/>
    <property type="match status" value="1"/>
</dbReference>
<protein>
    <recommendedName>
        <fullName evidence="7">EF-hand domain-containing protein</fullName>
    </recommendedName>
</protein>
<dbReference type="EMBL" id="CAJNOI010000363">
    <property type="protein sequence ID" value="CAF1257146.1"/>
    <property type="molecule type" value="Genomic_DNA"/>
</dbReference>
<keyword evidence="2" id="KW-0677">Repeat</keyword>
<dbReference type="InterPro" id="IPR050403">
    <property type="entry name" value="Myosin_RLC"/>
</dbReference>